<feature type="transmembrane region" description="Helical" evidence="6">
    <location>
        <begin position="460"/>
        <end position="482"/>
    </location>
</feature>
<evidence type="ECO:0000256" key="4">
    <source>
        <dbReference type="ARBA" id="ARBA00022989"/>
    </source>
</evidence>
<feature type="domain" description="Ion transport" evidence="7">
    <location>
        <begin position="381"/>
        <end position="560"/>
    </location>
</feature>
<evidence type="ECO:0000256" key="2">
    <source>
        <dbReference type="ARBA" id="ARBA00022692"/>
    </source>
</evidence>
<dbReference type="AlphaFoldDB" id="A0A8S1IMV6"/>
<dbReference type="PANTHER" id="PTHR10582:SF2">
    <property type="entry name" value="INACTIVE"/>
    <property type="match status" value="1"/>
</dbReference>
<evidence type="ECO:0000259" key="7">
    <source>
        <dbReference type="Pfam" id="PF00520"/>
    </source>
</evidence>
<dbReference type="Proteomes" id="UP000708148">
    <property type="component" value="Unassembled WGS sequence"/>
</dbReference>
<evidence type="ECO:0000256" key="3">
    <source>
        <dbReference type="ARBA" id="ARBA00022737"/>
    </source>
</evidence>
<dbReference type="Gene3D" id="1.10.287.70">
    <property type="match status" value="1"/>
</dbReference>
<evidence type="ECO:0000313" key="9">
    <source>
        <dbReference type="Proteomes" id="UP000708148"/>
    </source>
</evidence>
<dbReference type="Pfam" id="PF00520">
    <property type="entry name" value="Ion_trans"/>
    <property type="match status" value="1"/>
</dbReference>
<dbReference type="GO" id="GO:0098703">
    <property type="term" value="P:calcium ion import across plasma membrane"/>
    <property type="evidence" value="ECO:0007669"/>
    <property type="project" value="TreeGrafter"/>
</dbReference>
<name>A0A8S1IMV6_9CHLO</name>
<gene>
    <name evidence="8" type="ORF">OSTQU699_LOCUS1379</name>
</gene>
<organism evidence="8 9">
    <name type="scientific">Ostreobium quekettii</name>
    <dbReference type="NCBI Taxonomy" id="121088"/>
    <lineage>
        <taxon>Eukaryota</taxon>
        <taxon>Viridiplantae</taxon>
        <taxon>Chlorophyta</taxon>
        <taxon>core chlorophytes</taxon>
        <taxon>Ulvophyceae</taxon>
        <taxon>TCBD clade</taxon>
        <taxon>Bryopsidales</taxon>
        <taxon>Ostreobineae</taxon>
        <taxon>Ostreobiaceae</taxon>
        <taxon>Ostreobium</taxon>
    </lineage>
</organism>
<dbReference type="InterPro" id="IPR005821">
    <property type="entry name" value="Ion_trans_dom"/>
</dbReference>
<dbReference type="GO" id="GO:0005216">
    <property type="term" value="F:monoatomic ion channel activity"/>
    <property type="evidence" value="ECO:0007669"/>
    <property type="project" value="InterPro"/>
</dbReference>
<dbReference type="OrthoDB" id="533508at2759"/>
<dbReference type="PANTHER" id="PTHR10582">
    <property type="entry name" value="TRANSIENT RECEPTOR POTENTIAL ION CHANNEL PROTEIN"/>
    <property type="match status" value="1"/>
</dbReference>
<keyword evidence="4 6" id="KW-1133">Transmembrane helix</keyword>
<dbReference type="GO" id="GO:0005886">
    <property type="term" value="C:plasma membrane"/>
    <property type="evidence" value="ECO:0007669"/>
    <property type="project" value="TreeGrafter"/>
</dbReference>
<evidence type="ECO:0000256" key="1">
    <source>
        <dbReference type="ARBA" id="ARBA00004141"/>
    </source>
</evidence>
<dbReference type="InterPro" id="IPR024862">
    <property type="entry name" value="TRPV"/>
</dbReference>
<protein>
    <recommendedName>
        <fullName evidence="7">Ion transport domain-containing protein</fullName>
    </recommendedName>
</protein>
<feature type="transmembrane region" description="Helical" evidence="6">
    <location>
        <begin position="423"/>
        <end position="440"/>
    </location>
</feature>
<keyword evidence="3" id="KW-0677">Repeat</keyword>
<dbReference type="EMBL" id="CAJHUC010000422">
    <property type="protein sequence ID" value="CAD7696018.1"/>
    <property type="molecule type" value="Genomic_DNA"/>
</dbReference>
<feature type="transmembrane region" description="Helical" evidence="6">
    <location>
        <begin position="337"/>
        <end position="361"/>
    </location>
</feature>
<feature type="transmembrane region" description="Helical" evidence="6">
    <location>
        <begin position="526"/>
        <end position="550"/>
    </location>
</feature>
<comment type="subcellular location">
    <subcellularLocation>
        <location evidence="1">Membrane</location>
        <topology evidence="1">Multi-pass membrane protein</topology>
    </subcellularLocation>
</comment>
<sequence>MAVDGNAKTRSVRGWHLDAGRLLAVSPDGRRIACAADRDLFVVWQPEAAEGCIPDYYSLKMSHAIEDRACMDKILQAFGPALFNYPNLMGMSLFLHAILDDNVDCVSMMIRWALKEDVKVSMFTYPVQGTERTNGLQMAINRRSPAIVRLLVNALLGGLTTEQVMVDVFQKSLLNLGEVYPSLLMEVIGDDRMLQSIGEMQCPEHIFHKDRFFTGTSDKYWPPDFGLAKLWEELSPQTRADRNTVMLPAVAKVIPYPHIAQIGGNGILRPLLVNDVPPRTFSSKTLQCVISYKWENHARQLLYDEIWHYAMLLALFTGYTIILGFEREEWSSIRDVADGSLGVSAIAFLVGTCLLAVANLVRECKQIKVSRSDGKIRGFNGFMVWLRSKWNMWEWSSYISIIVIIPIVHLTSFLEDLRVHESWLVAVTSIMLWWKMLYYSSAFRPTGPLVIMIFEIIKDISVFIFTAFAILFGFGIAFFVVFRHDVEENEDVSSQFGSVDRALFTTFGMMLGEFDIQLFYTTKLPFVSLALFVVYMMAMMIVLLNLLIAIMGDTYDRVKNVEEVAFLRSRASVIDDIESMLSESAKRKLE</sequence>
<reference evidence="8" key="1">
    <citation type="submission" date="2020-12" db="EMBL/GenBank/DDBJ databases">
        <authorList>
            <person name="Iha C."/>
        </authorList>
    </citation>
    <scope>NUCLEOTIDE SEQUENCE</scope>
</reference>
<accession>A0A8S1IMV6</accession>
<keyword evidence="9" id="KW-1185">Reference proteome</keyword>
<evidence type="ECO:0000313" key="8">
    <source>
        <dbReference type="EMBL" id="CAD7696018.1"/>
    </source>
</evidence>
<proteinExistence type="predicted"/>
<keyword evidence="2 6" id="KW-0812">Transmembrane</keyword>
<keyword evidence="5 6" id="KW-0472">Membrane</keyword>
<feature type="transmembrane region" description="Helical" evidence="6">
    <location>
        <begin position="395"/>
        <end position="414"/>
    </location>
</feature>
<evidence type="ECO:0000256" key="5">
    <source>
        <dbReference type="ARBA" id="ARBA00023136"/>
    </source>
</evidence>
<feature type="transmembrane region" description="Helical" evidence="6">
    <location>
        <begin position="306"/>
        <end position="325"/>
    </location>
</feature>
<evidence type="ECO:0000256" key="6">
    <source>
        <dbReference type="SAM" id="Phobius"/>
    </source>
</evidence>
<comment type="caution">
    <text evidence="8">The sequence shown here is derived from an EMBL/GenBank/DDBJ whole genome shotgun (WGS) entry which is preliminary data.</text>
</comment>